<feature type="region of interest" description="Disordered" evidence="14">
    <location>
        <begin position="983"/>
        <end position="1010"/>
    </location>
</feature>
<dbReference type="Pfam" id="PF13639">
    <property type="entry name" value="zf-RING_2"/>
    <property type="match status" value="3"/>
</dbReference>
<keyword evidence="11 15" id="KW-1133">Transmembrane helix</keyword>
<evidence type="ECO:0000256" key="7">
    <source>
        <dbReference type="ARBA" id="ARBA00022723"/>
    </source>
</evidence>
<dbReference type="SMART" id="SM00184">
    <property type="entry name" value="RING"/>
    <property type="match status" value="3"/>
</dbReference>
<evidence type="ECO:0000256" key="3">
    <source>
        <dbReference type="ARBA" id="ARBA00004906"/>
    </source>
</evidence>
<keyword evidence="7" id="KW-0479">Metal-binding</keyword>
<dbReference type="PROSITE" id="PS50089">
    <property type="entry name" value="ZF_RING_2"/>
    <property type="match status" value="3"/>
</dbReference>
<dbReference type="GO" id="GO:0061630">
    <property type="term" value="F:ubiquitin protein ligase activity"/>
    <property type="evidence" value="ECO:0007669"/>
    <property type="project" value="UniProtKB-EC"/>
</dbReference>
<evidence type="ECO:0000256" key="6">
    <source>
        <dbReference type="ARBA" id="ARBA00022692"/>
    </source>
</evidence>
<evidence type="ECO:0000256" key="5">
    <source>
        <dbReference type="ARBA" id="ARBA00022679"/>
    </source>
</evidence>
<feature type="transmembrane region" description="Helical" evidence="15">
    <location>
        <begin position="147"/>
        <end position="168"/>
    </location>
</feature>
<dbReference type="OrthoDB" id="8062037at2759"/>
<feature type="compositionally biased region" description="Gly residues" evidence="14">
    <location>
        <begin position="565"/>
        <end position="574"/>
    </location>
</feature>
<dbReference type="UniPathway" id="UPA00143"/>
<dbReference type="PANTHER" id="PTHR46913">
    <property type="entry name" value="RING-H2 FINGER PROTEIN ATL16"/>
    <property type="match status" value="1"/>
</dbReference>
<keyword evidence="18" id="KW-1185">Reference proteome</keyword>
<dbReference type="SUPFAM" id="SSF57850">
    <property type="entry name" value="RING/U-box"/>
    <property type="match status" value="3"/>
</dbReference>
<evidence type="ECO:0000256" key="2">
    <source>
        <dbReference type="ARBA" id="ARBA00004167"/>
    </source>
</evidence>
<evidence type="ECO:0000256" key="10">
    <source>
        <dbReference type="ARBA" id="ARBA00022833"/>
    </source>
</evidence>
<evidence type="ECO:0000256" key="13">
    <source>
        <dbReference type="PROSITE-ProRule" id="PRU00175"/>
    </source>
</evidence>
<feature type="transmembrane region" description="Helical" evidence="15">
    <location>
        <begin position="941"/>
        <end position="965"/>
    </location>
</feature>
<evidence type="ECO:0000259" key="16">
    <source>
        <dbReference type="PROSITE" id="PS50089"/>
    </source>
</evidence>
<organism evidence="17 18">
    <name type="scientific">Digitaria exilis</name>
    <dbReference type="NCBI Taxonomy" id="1010633"/>
    <lineage>
        <taxon>Eukaryota</taxon>
        <taxon>Viridiplantae</taxon>
        <taxon>Streptophyta</taxon>
        <taxon>Embryophyta</taxon>
        <taxon>Tracheophyta</taxon>
        <taxon>Spermatophyta</taxon>
        <taxon>Magnoliopsida</taxon>
        <taxon>Liliopsida</taxon>
        <taxon>Poales</taxon>
        <taxon>Poaceae</taxon>
        <taxon>PACMAD clade</taxon>
        <taxon>Panicoideae</taxon>
        <taxon>Panicodae</taxon>
        <taxon>Paniceae</taxon>
        <taxon>Anthephorinae</taxon>
        <taxon>Digitaria</taxon>
    </lineage>
</organism>
<evidence type="ECO:0000256" key="15">
    <source>
        <dbReference type="SAM" id="Phobius"/>
    </source>
</evidence>
<gene>
    <name evidence="17" type="ORF">HU200_038862</name>
</gene>
<comment type="catalytic activity">
    <reaction evidence="1">
        <text>S-ubiquitinyl-[E2 ubiquitin-conjugating enzyme]-L-cysteine + [acceptor protein]-L-lysine = [E2 ubiquitin-conjugating enzyme]-L-cysteine + N(6)-ubiquitinyl-[acceptor protein]-L-lysine.</text>
        <dbReference type="EC" id="2.3.2.27"/>
    </reaction>
</comment>
<name>A0A835BBY7_9POAL</name>
<dbReference type="Proteomes" id="UP000636709">
    <property type="component" value="Unassembled WGS sequence"/>
</dbReference>
<comment type="caution">
    <text evidence="17">The sequence shown here is derived from an EMBL/GenBank/DDBJ whole genome shotgun (WGS) entry which is preliminary data.</text>
</comment>
<keyword evidence="5" id="KW-0808">Transferase</keyword>
<dbReference type="EC" id="2.3.2.27" evidence="4"/>
<feature type="domain" description="RING-type" evidence="16">
    <location>
        <begin position="604"/>
        <end position="646"/>
    </location>
</feature>
<evidence type="ECO:0000256" key="4">
    <source>
        <dbReference type="ARBA" id="ARBA00012483"/>
    </source>
</evidence>
<keyword evidence="10" id="KW-0862">Zinc</keyword>
<dbReference type="AlphaFoldDB" id="A0A835BBY7"/>
<keyword evidence="6 15" id="KW-0812">Transmembrane</keyword>
<feature type="transmembrane region" description="Helical" evidence="15">
    <location>
        <begin position="522"/>
        <end position="539"/>
    </location>
</feature>
<proteinExistence type="predicted"/>
<evidence type="ECO:0000313" key="18">
    <source>
        <dbReference type="Proteomes" id="UP000636709"/>
    </source>
</evidence>
<feature type="region of interest" description="Disordered" evidence="14">
    <location>
        <begin position="1"/>
        <end position="20"/>
    </location>
</feature>
<dbReference type="FunFam" id="3.30.40.10:FF:000187">
    <property type="entry name" value="E3 ubiquitin-protein ligase ATL6"/>
    <property type="match status" value="1"/>
</dbReference>
<keyword evidence="8 13" id="KW-0863">Zinc-finger</keyword>
<keyword evidence="9" id="KW-0833">Ubl conjugation pathway</keyword>
<dbReference type="CDD" id="cd16461">
    <property type="entry name" value="RING-H2_EL5-like"/>
    <property type="match status" value="3"/>
</dbReference>
<feature type="region of interest" description="Disordered" evidence="14">
    <location>
        <begin position="550"/>
        <end position="577"/>
    </location>
</feature>
<dbReference type="InterPro" id="IPR013083">
    <property type="entry name" value="Znf_RING/FYVE/PHD"/>
</dbReference>
<feature type="domain" description="RING-type" evidence="16">
    <location>
        <begin position="233"/>
        <end position="275"/>
    </location>
</feature>
<accession>A0A835BBY7</accession>
<dbReference type="GO" id="GO:0016020">
    <property type="term" value="C:membrane"/>
    <property type="evidence" value="ECO:0007669"/>
    <property type="project" value="UniProtKB-SubCell"/>
</dbReference>
<dbReference type="PANTHER" id="PTHR46913:SF1">
    <property type="entry name" value="RING-H2 FINGER PROTEIN ATL16"/>
    <property type="match status" value="1"/>
</dbReference>
<feature type="region of interest" description="Disordered" evidence="14">
    <location>
        <begin position="176"/>
        <end position="205"/>
    </location>
</feature>
<evidence type="ECO:0000256" key="1">
    <source>
        <dbReference type="ARBA" id="ARBA00000900"/>
    </source>
</evidence>
<feature type="compositionally biased region" description="Low complexity" evidence="14">
    <location>
        <begin position="75"/>
        <end position="84"/>
    </location>
</feature>
<comment type="subcellular location">
    <subcellularLocation>
        <location evidence="2">Membrane</location>
        <topology evidence="2">Single-pass membrane protein</topology>
    </subcellularLocation>
</comment>
<feature type="compositionally biased region" description="Low complexity" evidence="14">
    <location>
        <begin position="116"/>
        <end position="125"/>
    </location>
</feature>
<dbReference type="InterPro" id="IPR044600">
    <property type="entry name" value="ATL1/ATL16-like"/>
</dbReference>
<reference evidence="17" key="1">
    <citation type="submission" date="2020-07" db="EMBL/GenBank/DDBJ databases">
        <title>Genome sequence and genetic diversity analysis of an under-domesticated orphan crop, white fonio (Digitaria exilis).</title>
        <authorList>
            <person name="Bennetzen J.L."/>
            <person name="Chen S."/>
            <person name="Ma X."/>
            <person name="Wang X."/>
            <person name="Yssel A.E.J."/>
            <person name="Chaluvadi S.R."/>
            <person name="Johnson M."/>
            <person name="Gangashetty P."/>
            <person name="Hamidou F."/>
            <person name="Sanogo M.D."/>
            <person name="Zwaenepoel A."/>
            <person name="Wallace J."/>
            <person name="Van De Peer Y."/>
            <person name="Van Deynze A."/>
        </authorList>
    </citation>
    <scope>NUCLEOTIDE SEQUENCE</scope>
    <source>
        <tissue evidence="17">Leaves</tissue>
    </source>
</reference>
<evidence type="ECO:0000313" key="17">
    <source>
        <dbReference type="EMBL" id="KAF8693465.1"/>
    </source>
</evidence>
<feature type="region of interest" description="Disordered" evidence="14">
    <location>
        <begin position="31"/>
        <end position="125"/>
    </location>
</feature>
<comment type="pathway">
    <text evidence="3">Protein modification; protein ubiquitination.</text>
</comment>
<evidence type="ECO:0000256" key="8">
    <source>
        <dbReference type="ARBA" id="ARBA00022771"/>
    </source>
</evidence>
<evidence type="ECO:0000256" key="12">
    <source>
        <dbReference type="ARBA" id="ARBA00023136"/>
    </source>
</evidence>
<evidence type="ECO:0000256" key="11">
    <source>
        <dbReference type="ARBA" id="ARBA00022989"/>
    </source>
</evidence>
<keyword evidence="12 15" id="KW-0472">Membrane</keyword>
<dbReference type="Gene3D" id="3.30.40.10">
    <property type="entry name" value="Zinc/RING finger domain, C3HC4 (zinc finger)"/>
    <property type="match status" value="3"/>
</dbReference>
<dbReference type="GO" id="GO:0016567">
    <property type="term" value="P:protein ubiquitination"/>
    <property type="evidence" value="ECO:0007669"/>
    <property type="project" value="UniProtKB-UniPathway"/>
</dbReference>
<dbReference type="GO" id="GO:0008270">
    <property type="term" value="F:zinc ion binding"/>
    <property type="evidence" value="ECO:0007669"/>
    <property type="project" value="UniProtKB-KW"/>
</dbReference>
<sequence length="1147" mass="120602">MRCKPATARRDEQLSLTGARDRARVTVRAFVESRGEVSSPPLTRPPAKPAQARKTPAKSPSMPLPRSSRRDAPPSRRFLLSPPRMRQHAAVCPRRHGNNAWTLPAPSSSPDDDDMNSSPQPSAAAAAVAGAPTAASAGGVTTSVTTVAGTIMVFMAIAAVLIYLQFYFDAWTRRDRQNNGSSQASSRRRRGGGDGAAGSRGRIRGARGVDPELLRSLPVTAYRAGSKESSVECAVCLGELEDGEEARFLPLCGHGFHAECVDTWLASHTTCPLCRLTVAKPDDDDAPPCPALLLPPVPPEPANYAQNRPASVLLGMSADHGGVVMSAGGGRSASRGVLVIEIPELAVPTTPTTPCDAAAEVVVQEAVELRDAGGGGELLLHLCSAKEPTWSRAVNRSRSWNYLTAKSHRPIATADRPAGQAWPGAKNPSRNFASLLGAFFVLLRACANMPLMSPSSRQCSDTSAKPQVTADDRIRPMTQAAGDDDMNSSQPSGAVIAGPPTAATTVAAAAGGVMTVGSVTTVVVPIMIFMAIAAGLLYLQHYFDAWNRSDNHSHGRSQASRRRGGGGASSGRGSVGIARGGLDPDVLRSLPVTVYRSKESLVECAVCLGELEHGEAARFLPRCGHGFHAECVDTWLASHTTCPLCRLTVVAIAKQQPDDASPVAPPSLALRPVPPEPTTARYHAANLPLPASVPNQGAVSTVAMASDDGDTSASAGAMAVLAIEIPEVAVATLLTPRSFRRLWSFGRQGAGPSSSCSCGGAGEGADVEQGVSSAAAAIIGGSGRSNTGYSDRTGLVAGRRQHTRITTGMRRYADRAHAIFFPKKDSVSYSPFPDSHPYRAIAIELPCNFILAARAVSWAETAESVTHRAHMPRSIDQSIVQNHKPFAFHVVNNQPVASIDHVRKPDAAACPPSKRVAASVIFGMRPCPHARRSDRLILSNLLATILFVAGVVLLFVLFACGVVSFQLCINAFYRRRAAQAAASSSQSPRSGRARTQTKRVAGDPAEAPPRSLPATAVYRAADAGSTAAEKCAVCLAGLDDGEEAQLMPCCGHWFHALCVDTWLASHATCPLCRIAVARPGMAPVDLSRVPSVVSDHVVVTLCLRSGGALLSSSCPRHISCPCYSLRLHPPALAASRLPCAPLRGFLS</sequence>
<feature type="domain" description="RING-type" evidence="16">
    <location>
        <begin position="1031"/>
        <end position="1073"/>
    </location>
</feature>
<evidence type="ECO:0000256" key="9">
    <source>
        <dbReference type="ARBA" id="ARBA00022786"/>
    </source>
</evidence>
<dbReference type="InterPro" id="IPR001841">
    <property type="entry name" value="Znf_RING"/>
</dbReference>
<feature type="compositionally biased region" description="Basic and acidic residues" evidence="14">
    <location>
        <begin position="8"/>
        <end position="20"/>
    </location>
</feature>
<dbReference type="EMBL" id="JACEFO010001924">
    <property type="protein sequence ID" value="KAF8693465.1"/>
    <property type="molecule type" value="Genomic_DNA"/>
</dbReference>
<protein>
    <recommendedName>
        <fullName evidence="4">RING-type E3 ubiquitin transferase</fullName>
        <ecNumber evidence="4">2.3.2.27</ecNumber>
    </recommendedName>
</protein>
<evidence type="ECO:0000256" key="14">
    <source>
        <dbReference type="SAM" id="MobiDB-lite"/>
    </source>
</evidence>